<dbReference type="Pfam" id="PF00106">
    <property type="entry name" value="adh_short"/>
    <property type="match status" value="1"/>
</dbReference>
<sequence>MFNSSAFYSFNSSFIRLPQLPTTLSLKGQTILITGSNTGIGLEAARQCVKLDANILILAVRSISKGEAAKADILQTNTASKTQVEVWNLDQESVKSVTTFGKRVQGLPRLDVAILNAAIFKFEYSTSSETGFESSLQVNHLSTSLLTLYLLPVLRKTAKDLKRSTRLTTTSSEVALWTPFKEQKVDKILDHLNNQQYFGPDHLDRYSVTKLLNIFWALELASQVSGDEVIMNLVNPGTLDTGLHRDGQQTFNGKFLQRFDRLLGRTPDEGGRLVMDGAVVKGRDTHGKYLSEAKVVEVTPFIRGEEGKKLWRCSRSRLGKLNLMSC</sequence>
<evidence type="ECO:0000313" key="2">
    <source>
        <dbReference type="EMBL" id="PMD37301.1"/>
    </source>
</evidence>
<evidence type="ECO:0000313" key="3">
    <source>
        <dbReference type="Proteomes" id="UP000235786"/>
    </source>
</evidence>
<accession>A0A2J6RFK5</accession>
<proteinExistence type="predicted"/>
<dbReference type="Gene3D" id="3.40.50.720">
    <property type="entry name" value="NAD(P)-binding Rossmann-like Domain"/>
    <property type="match status" value="1"/>
</dbReference>
<dbReference type="SUPFAM" id="SSF51735">
    <property type="entry name" value="NAD(P)-binding Rossmann-fold domains"/>
    <property type="match status" value="1"/>
</dbReference>
<dbReference type="AlphaFoldDB" id="A0A2J6RFK5"/>
<dbReference type="Proteomes" id="UP000235786">
    <property type="component" value="Unassembled WGS sequence"/>
</dbReference>
<dbReference type="InterPro" id="IPR002347">
    <property type="entry name" value="SDR_fam"/>
</dbReference>
<dbReference type="InterPro" id="IPR036291">
    <property type="entry name" value="NAD(P)-bd_dom_sf"/>
</dbReference>
<dbReference type="GO" id="GO:0016491">
    <property type="term" value="F:oxidoreductase activity"/>
    <property type="evidence" value="ECO:0007669"/>
    <property type="project" value="UniProtKB-KW"/>
</dbReference>
<reference evidence="2 3" key="1">
    <citation type="submission" date="2016-04" db="EMBL/GenBank/DDBJ databases">
        <title>A degradative enzymes factory behind the ericoid mycorrhizal symbiosis.</title>
        <authorList>
            <consortium name="DOE Joint Genome Institute"/>
            <person name="Martino E."/>
            <person name="Morin E."/>
            <person name="Grelet G."/>
            <person name="Kuo A."/>
            <person name="Kohler A."/>
            <person name="Daghino S."/>
            <person name="Barry K."/>
            <person name="Choi C."/>
            <person name="Cichocki N."/>
            <person name="Clum A."/>
            <person name="Copeland A."/>
            <person name="Hainaut M."/>
            <person name="Haridas S."/>
            <person name="Labutti K."/>
            <person name="Lindquist E."/>
            <person name="Lipzen A."/>
            <person name="Khouja H.-R."/>
            <person name="Murat C."/>
            <person name="Ohm R."/>
            <person name="Olson A."/>
            <person name="Spatafora J."/>
            <person name="Veneault-Fourrey C."/>
            <person name="Henrissat B."/>
            <person name="Grigoriev I."/>
            <person name="Martin F."/>
            <person name="Perotto S."/>
        </authorList>
    </citation>
    <scope>NUCLEOTIDE SEQUENCE [LARGE SCALE GENOMIC DNA]</scope>
    <source>
        <strain evidence="2 3">F</strain>
    </source>
</reference>
<keyword evidence="1" id="KW-0560">Oxidoreductase</keyword>
<evidence type="ECO:0000256" key="1">
    <source>
        <dbReference type="ARBA" id="ARBA00023002"/>
    </source>
</evidence>
<keyword evidence="3" id="KW-1185">Reference proteome</keyword>
<name>A0A2J6RFK5_HYAVF</name>
<protein>
    <submittedName>
        <fullName evidence="2">NAD(P)-binding protein</fullName>
    </submittedName>
</protein>
<organism evidence="2 3">
    <name type="scientific">Hyaloscypha variabilis (strain UAMH 11265 / GT02V1 / F)</name>
    <name type="common">Meliniomyces variabilis</name>
    <dbReference type="NCBI Taxonomy" id="1149755"/>
    <lineage>
        <taxon>Eukaryota</taxon>
        <taxon>Fungi</taxon>
        <taxon>Dikarya</taxon>
        <taxon>Ascomycota</taxon>
        <taxon>Pezizomycotina</taxon>
        <taxon>Leotiomycetes</taxon>
        <taxon>Helotiales</taxon>
        <taxon>Hyaloscyphaceae</taxon>
        <taxon>Hyaloscypha</taxon>
        <taxon>Hyaloscypha variabilis</taxon>
    </lineage>
</organism>
<dbReference type="OrthoDB" id="542013at2759"/>
<dbReference type="STRING" id="1149755.A0A2J6RFK5"/>
<dbReference type="PRINTS" id="PR00081">
    <property type="entry name" value="GDHRDH"/>
</dbReference>
<dbReference type="PANTHER" id="PTHR43157">
    <property type="entry name" value="PHOSPHATIDYLINOSITOL-GLYCAN BIOSYNTHESIS CLASS F PROTEIN-RELATED"/>
    <property type="match status" value="1"/>
</dbReference>
<dbReference type="EMBL" id="KZ613949">
    <property type="protein sequence ID" value="PMD37301.1"/>
    <property type="molecule type" value="Genomic_DNA"/>
</dbReference>
<gene>
    <name evidence="2" type="ORF">L207DRAFT_555831</name>
</gene>
<dbReference type="PANTHER" id="PTHR43157:SF31">
    <property type="entry name" value="PHOSPHATIDYLINOSITOL-GLYCAN BIOSYNTHESIS CLASS F PROTEIN"/>
    <property type="match status" value="1"/>
</dbReference>